<evidence type="ECO:0000313" key="1">
    <source>
        <dbReference type="EMBL" id="ADW70057.1"/>
    </source>
</evidence>
<dbReference type="Pfam" id="PF03683">
    <property type="entry name" value="UPF0175"/>
    <property type="match status" value="1"/>
</dbReference>
<name>E8X076_GRATM</name>
<sequence>MQITLEIPDDFAAQISENGHDLPRRLLEDAAVGAYCRDTLSRHELQSRLGFATQYELDMFLKERGIEHGSYSGQDLLDDIATLNLARLKQKQTA</sequence>
<dbReference type="Proteomes" id="UP000000343">
    <property type="component" value="Chromosome"/>
</dbReference>
<organism evidence="2">
    <name type="scientific">Granulicella tundricola (strain ATCC BAA-1859 / DSM 23138 / MP5ACTX9)</name>
    <dbReference type="NCBI Taxonomy" id="1198114"/>
    <lineage>
        <taxon>Bacteria</taxon>
        <taxon>Pseudomonadati</taxon>
        <taxon>Acidobacteriota</taxon>
        <taxon>Terriglobia</taxon>
        <taxon>Terriglobales</taxon>
        <taxon>Acidobacteriaceae</taxon>
        <taxon>Granulicella</taxon>
    </lineage>
</organism>
<gene>
    <name evidence="1" type="ordered locus">AciX9_3037</name>
</gene>
<dbReference type="STRING" id="1198114.AciX9_3037"/>
<proteinExistence type="predicted"/>
<dbReference type="AlphaFoldDB" id="E8X076"/>
<dbReference type="EMBL" id="CP002480">
    <property type="protein sequence ID" value="ADW70057.1"/>
    <property type="molecule type" value="Genomic_DNA"/>
</dbReference>
<protein>
    <submittedName>
        <fullName evidence="1">Uncharacterized protein</fullName>
    </submittedName>
</protein>
<dbReference type="PaxDb" id="1198114-AciX9_3037"/>
<dbReference type="HOGENOM" id="CLU_154570_0_0_0"/>
<evidence type="ECO:0000313" key="2">
    <source>
        <dbReference type="Proteomes" id="UP000000343"/>
    </source>
</evidence>
<dbReference type="KEGG" id="acm:AciX9_3037"/>
<reference evidence="2" key="1">
    <citation type="submission" date="2011-01" db="EMBL/GenBank/DDBJ databases">
        <title>Complete sequence of chromosome of Acidobacterium sp. MP5ACTX9.</title>
        <authorList>
            <consortium name="US DOE Joint Genome Institute"/>
            <person name="Lucas S."/>
            <person name="Copeland A."/>
            <person name="Lapidus A."/>
            <person name="Cheng J.-F."/>
            <person name="Goodwin L."/>
            <person name="Pitluck S."/>
            <person name="Teshima H."/>
            <person name="Detter J.C."/>
            <person name="Han C."/>
            <person name="Tapia R."/>
            <person name="Land M."/>
            <person name="Hauser L."/>
            <person name="Kyrpides N."/>
            <person name="Ivanova N."/>
            <person name="Ovchinnikova G."/>
            <person name="Pagani I."/>
            <person name="Rawat S.R."/>
            <person name="Mannisto M."/>
            <person name="Haggblom M.M."/>
            <person name="Woyke T."/>
        </authorList>
    </citation>
    <scope>NUCLEOTIDE SEQUENCE [LARGE SCALE GENOMIC DNA]</scope>
    <source>
        <strain evidence="2">MP5ACTX9</strain>
    </source>
</reference>
<accession>E8X076</accession>
<dbReference type="RefSeq" id="WP_013581371.1">
    <property type="nucleotide sequence ID" value="NC_015064.1"/>
</dbReference>
<dbReference type="OrthoDB" id="123138at2"/>
<dbReference type="InterPro" id="IPR005368">
    <property type="entry name" value="UPF0175"/>
</dbReference>
<keyword evidence="2" id="KW-1185">Reference proteome</keyword>